<protein>
    <recommendedName>
        <fullName evidence="4">Reverse transcriptase domain-containing protein</fullName>
    </recommendedName>
</protein>
<sequence length="138" mass="16028">MNVESSPDFDGLLSEFPMQTSNYVRKWVTSFFPDILGKVYKNQTKPQIRQISKWVTSFFPDILGKVYKNQTKPQIRQITIEPVGFLDTLYEMLEGLLYHRISSHILETVPLEHAGFRPNRGVGSTNPRHRHSDSDYLN</sequence>
<keyword evidence="3" id="KW-1185">Reference proteome</keyword>
<proteinExistence type="predicted"/>
<evidence type="ECO:0000313" key="3">
    <source>
        <dbReference type="Proteomes" id="UP001458880"/>
    </source>
</evidence>
<dbReference type="AlphaFoldDB" id="A0AAW1IUN7"/>
<organism evidence="2 3">
    <name type="scientific">Popillia japonica</name>
    <name type="common">Japanese beetle</name>
    <dbReference type="NCBI Taxonomy" id="7064"/>
    <lineage>
        <taxon>Eukaryota</taxon>
        <taxon>Metazoa</taxon>
        <taxon>Ecdysozoa</taxon>
        <taxon>Arthropoda</taxon>
        <taxon>Hexapoda</taxon>
        <taxon>Insecta</taxon>
        <taxon>Pterygota</taxon>
        <taxon>Neoptera</taxon>
        <taxon>Endopterygota</taxon>
        <taxon>Coleoptera</taxon>
        <taxon>Polyphaga</taxon>
        <taxon>Scarabaeiformia</taxon>
        <taxon>Scarabaeidae</taxon>
        <taxon>Rutelinae</taxon>
        <taxon>Popillia</taxon>
    </lineage>
</organism>
<evidence type="ECO:0000313" key="2">
    <source>
        <dbReference type="EMBL" id="KAK9693635.1"/>
    </source>
</evidence>
<dbReference type="Proteomes" id="UP001458880">
    <property type="component" value="Unassembled WGS sequence"/>
</dbReference>
<gene>
    <name evidence="2" type="ORF">QE152_g34082</name>
</gene>
<evidence type="ECO:0000256" key="1">
    <source>
        <dbReference type="SAM" id="MobiDB-lite"/>
    </source>
</evidence>
<name>A0AAW1IUN7_POPJA</name>
<evidence type="ECO:0008006" key="4">
    <source>
        <dbReference type="Google" id="ProtNLM"/>
    </source>
</evidence>
<reference evidence="2 3" key="1">
    <citation type="journal article" date="2024" name="BMC Genomics">
        <title>De novo assembly and annotation of Popillia japonica's genome with initial clues to its potential as an invasive pest.</title>
        <authorList>
            <person name="Cucini C."/>
            <person name="Boschi S."/>
            <person name="Funari R."/>
            <person name="Cardaioli E."/>
            <person name="Iannotti N."/>
            <person name="Marturano G."/>
            <person name="Paoli F."/>
            <person name="Bruttini M."/>
            <person name="Carapelli A."/>
            <person name="Frati F."/>
            <person name="Nardi F."/>
        </authorList>
    </citation>
    <scope>NUCLEOTIDE SEQUENCE [LARGE SCALE GENOMIC DNA]</scope>
    <source>
        <strain evidence="2">DMR45628</strain>
    </source>
</reference>
<dbReference type="EMBL" id="JASPKY010000536">
    <property type="protein sequence ID" value="KAK9693635.1"/>
    <property type="molecule type" value="Genomic_DNA"/>
</dbReference>
<accession>A0AAW1IUN7</accession>
<feature type="region of interest" description="Disordered" evidence="1">
    <location>
        <begin position="116"/>
        <end position="138"/>
    </location>
</feature>
<comment type="caution">
    <text evidence="2">The sequence shown here is derived from an EMBL/GenBank/DDBJ whole genome shotgun (WGS) entry which is preliminary data.</text>
</comment>